<dbReference type="EMBL" id="GL832984">
    <property type="protein sequence ID" value="EGD79230.1"/>
    <property type="molecule type" value="Genomic_DNA"/>
</dbReference>
<protein>
    <recommendedName>
        <fullName evidence="4">PARP catalytic domain-containing protein</fullName>
    </recommendedName>
</protein>
<dbReference type="KEGG" id="sre:PTSG_09951"/>
<feature type="compositionally biased region" description="Basic and acidic residues" evidence="1">
    <location>
        <begin position="225"/>
        <end position="234"/>
    </location>
</feature>
<keyword evidence="3" id="KW-1185">Reference proteome</keyword>
<sequence>MPGPQKFKVQVENLAKSKAGDIIAFGVAVEPEDPHKFFFNKFWVGKHNLDSGKVVDVVALLDKKGWTVLDIPIQTKKGVKIQPWQRLGSLPDTEPGAEIQNISIACYGCNEILLSPDQIHKFNSGCIWSKGMPDTIKPYGRPWPNPAKDCSVQDVHCVHCGARSLGSYYEKPYDDQSDKQFPCVKLDFRRQPNKTRCPNYKSQVTVLHGDKAEVMRSIERLKRRARDVPSERVTQETYSEAATNRAEHSELKKQLADVSGPDDAPWKFPTRLLLSLEDSAIKAGNTQFAALDLDLPAHKEVVLKLLEEAGGPTANEAPLRPFRQTLAGVSIFWGDDPAFYSALKKRKTRYKGFLSTKGHKFAPKYTFHGQRPTDPKLDQVLQRVTMPGVHYNMLDSSLAKDDPPVRIQRVFHGVRSIDAAKSISTGGFARLQTTDSGWFGAGIYFTPDLDYALQYAGGASFHHGHFPSLRLSPHKRYHIVLACDIQYANPYPVLRRAGFEGKMLQAGHDAHVVVVGKGGSPLPDSQWSQQNAPVAEIVIDQMDQALVRAVLFFEA</sequence>
<dbReference type="Proteomes" id="UP000007799">
    <property type="component" value="Unassembled WGS sequence"/>
</dbReference>
<evidence type="ECO:0000313" key="3">
    <source>
        <dbReference type="Proteomes" id="UP000007799"/>
    </source>
</evidence>
<dbReference type="Gene3D" id="3.90.228.10">
    <property type="match status" value="1"/>
</dbReference>
<evidence type="ECO:0008006" key="4">
    <source>
        <dbReference type="Google" id="ProtNLM"/>
    </source>
</evidence>
<dbReference type="AlphaFoldDB" id="F2UNM5"/>
<name>F2UNM5_SALR5</name>
<evidence type="ECO:0000256" key="1">
    <source>
        <dbReference type="SAM" id="MobiDB-lite"/>
    </source>
</evidence>
<gene>
    <name evidence="2" type="ORF">PTSG_09951</name>
</gene>
<dbReference type="GeneID" id="16069859"/>
<dbReference type="SUPFAM" id="SSF56399">
    <property type="entry name" value="ADP-ribosylation"/>
    <property type="match status" value="1"/>
</dbReference>
<accession>F2UNM5</accession>
<organism evidence="3">
    <name type="scientific">Salpingoeca rosetta (strain ATCC 50818 / BSB-021)</name>
    <dbReference type="NCBI Taxonomy" id="946362"/>
    <lineage>
        <taxon>Eukaryota</taxon>
        <taxon>Choanoflagellata</taxon>
        <taxon>Craspedida</taxon>
        <taxon>Salpingoecidae</taxon>
        <taxon>Salpingoeca</taxon>
    </lineage>
</organism>
<evidence type="ECO:0000313" key="2">
    <source>
        <dbReference type="EMBL" id="EGD79230.1"/>
    </source>
</evidence>
<dbReference type="InParanoid" id="F2UNM5"/>
<reference evidence="2" key="1">
    <citation type="submission" date="2009-08" db="EMBL/GenBank/DDBJ databases">
        <title>Annotation of Salpingoeca rosetta.</title>
        <authorList>
            <consortium name="The Broad Institute Genome Sequencing Platform"/>
            <person name="Russ C."/>
            <person name="Cuomo C."/>
            <person name="Burger G."/>
            <person name="Gray M.W."/>
            <person name="Holland P.W.H."/>
            <person name="King N."/>
            <person name="Lang F.B.F."/>
            <person name="Roger A.J."/>
            <person name="Ruiz-Trillo I."/>
            <person name="Young S.K."/>
            <person name="Zeng Q."/>
            <person name="Gargeya S."/>
            <person name="Alvarado L."/>
            <person name="Berlin A."/>
            <person name="Chapman S.B."/>
            <person name="Chen Z."/>
            <person name="Freedman E."/>
            <person name="Gellesch M."/>
            <person name="Goldberg J."/>
            <person name="Griggs A."/>
            <person name="Gujja S."/>
            <person name="Heilman E."/>
            <person name="Heiman D."/>
            <person name="Howarth C."/>
            <person name="Mehta T."/>
            <person name="Neiman D."/>
            <person name="Pearson M."/>
            <person name="Roberts A."/>
            <person name="Saif S."/>
            <person name="Shea T."/>
            <person name="Shenoy N."/>
            <person name="Sisk P."/>
            <person name="Stolte C."/>
            <person name="Sykes S."/>
            <person name="White J."/>
            <person name="Yandava C."/>
            <person name="Haas B."/>
            <person name="Nusbaum C."/>
            <person name="Birren B."/>
        </authorList>
    </citation>
    <scope>NUCLEOTIDE SEQUENCE [LARGE SCALE GENOMIC DNA]</scope>
    <source>
        <strain evidence="2">ATCC 50818</strain>
    </source>
</reference>
<feature type="region of interest" description="Disordered" evidence="1">
    <location>
        <begin position="225"/>
        <end position="250"/>
    </location>
</feature>
<proteinExistence type="predicted"/>
<dbReference type="RefSeq" id="XP_004989315.1">
    <property type="nucleotide sequence ID" value="XM_004989258.1"/>
</dbReference>